<evidence type="ECO:0000256" key="3">
    <source>
        <dbReference type="ARBA" id="ARBA00022989"/>
    </source>
</evidence>
<organism>
    <name type="scientific">Serpula lacrymans var. lacrymans (strain S7.9)</name>
    <name type="common">Dry rot fungus</name>
    <dbReference type="NCBI Taxonomy" id="578457"/>
    <lineage>
        <taxon>Eukaryota</taxon>
        <taxon>Fungi</taxon>
        <taxon>Dikarya</taxon>
        <taxon>Basidiomycota</taxon>
        <taxon>Agaricomycotina</taxon>
        <taxon>Agaricomycetes</taxon>
        <taxon>Agaricomycetidae</taxon>
        <taxon>Boletales</taxon>
        <taxon>Coniophorineae</taxon>
        <taxon>Serpulaceae</taxon>
        <taxon>Serpula</taxon>
    </lineage>
</organism>
<dbReference type="Pfam" id="PF13886">
    <property type="entry name" value="TM7S3_TM198"/>
    <property type="match status" value="1"/>
</dbReference>
<evidence type="ECO:0000313" key="9">
    <source>
        <dbReference type="EMBL" id="EGO26329.1"/>
    </source>
</evidence>
<dbReference type="HOGENOM" id="CLU_060789_1_0_1"/>
<feature type="transmembrane region" description="Helical" evidence="6">
    <location>
        <begin position="172"/>
        <end position="190"/>
    </location>
</feature>
<accession>F8NRW7</accession>
<feature type="transmembrane region" description="Helical" evidence="6">
    <location>
        <begin position="286"/>
        <end position="306"/>
    </location>
</feature>
<dbReference type="InterPro" id="IPR025256">
    <property type="entry name" value="TM7S3/TM198-like_dom"/>
</dbReference>
<evidence type="ECO:0000259" key="8">
    <source>
        <dbReference type="Pfam" id="PF13886"/>
    </source>
</evidence>
<feature type="signal peptide" evidence="7">
    <location>
        <begin position="1"/>
        <end position="31"/>
    </location>
</feature>
<dbReference type="OrthoDB" id="3359595at2759"/>
<feature type="transmembrane region" description="Helical" evidence="6">
    <location>
        <begin position="116"/>
        <end position="134"/>
    </location>
</feature>
<reference evidence="9" key="1">
    <citation type="submission" date="2011-04" db="EMBL/GenBank/DDBJ databases">
        <title>Evolution of plant cell wall degrading machinery underlies the functional diversity of forest fungi.</title>
        <authorList>
            <consortium name="US DOE Joint Genome Institute (JGI-PGF)"/>
            <person name="Eastwood D.C."/>
            <person name="Floudas D."/>
            <person name="Binder M."/>
            <person name="Majcherczyk A."/>
            <person name="Schneider P."/>
            <person name="Aerts A."/>
            <person name="Asiegbu F.O."/>
            <person name="Baker S.E."/>
            <person name="Barry K."/>
            <person name="Bendiksby M."/>
            <person name="Blumentritt M."/>
            <person name="Coutinho P.M."/>
            <person name="Cullen D."/>
            <person name="Cullen D."/>
            <person name="Gathman A."/>
            <person name="Goodell B."/>
            <person name="Henrissat B."/>
            <person name="Ihrmark K."/>
            <person name="Kauserud H."/>
            <person name="Kohler A."/>
            <person name="LaButti K."/>
            <person name="Lapidus A."/>
            <person name="Lavin J.L."/>
            <person name="Lee Y.-H."/>
            <person name="Lindquist E."/>
            <person name="Lilly W."/>
            <person name="Lucas S."/>
            <person name="Morin E."/>
            <person name="Murat C."/>
            <person name="Oguiza J.A."/>
            <person name="Park J."/>
            <person name="Pisabarro A.G."/>
            <person name="Riley R."/>
            <person name="Rosling A."/>
            <person name="Salamov A."/>
            <person name="Schmidt O."/>
            <person name="Schmutz J."/>
            <person name="Skrede I."/>
            <person name="Stenlid J."/>
            <person name="Wiebenga A."/>
            <person name="Xie X."/>
            <person name="Kues U."/>
            <person name="Hibbett D.S."/>
            <person name="Hoffmeister D."/>
            <person name="Hogberg N."/>
            <person name="Martin F."/>
            <person name="Grigoriev I.V."/>
            <person name="Watkinson S.C."/>
        </authorList>
    </citation>
    <scope>NUCLEOTIDE SEQUENCE</scope>
    <source>
        <strain evidence="9">S7.9</strain>
    </source>
</reference>
<feature type="domain" description="TM7S3/TM198-like" evidence="8">
    <location>
        <begin position="98"/>
        <end position="302"/>
    </location>
</feature>
<evidence type="ECO:0000256" key="4">
    <source>
        <dbReference type="ARBA" id="ARBA00023136"/>
    </source>
</evidence>
<keyword evidence="7" id="KW-0732">Signal</keyword>
<dbReference type="RefSeq" id="XP_007316502.1">
    <property type="nucleotide sequence ID" value="XM_007316440.1"/>
</dbReference>
<keyword evidence="4 6" id="KW-0472">Membrane</keyword>
<dbReference type="EMBL" id="GL945432">
    <property type="protein sequence ID" value="EGO26329.1"/>
    <property type="molecule type" value="Genomic_DNA"/>
</dbReference>
<proteinExistence type="predicted"/>
<evidence type="ECO:0000256" key="2">
    <source>
        <dbReference type="ARBA" id="ARBA00022692"/>
    </source>
</evidence>
<protein>
    <recommendedName>
        <fullName evidence="8">TM7S3/TM198-like domain-containing protein</fullName>
    </recommendedName>
</protein>
<evidence type="ECO:0000256" key="6">
    <source>
        <dbReference type="SAM" id="Phobius"/>
    </source>
</evidence>
<comment type="subcellular location">
    <subcellularLocation>
        <location evidence="1">Membrane</location>
        <topology evidence="1">Multi-pass membrane protein</topology>
    </subcellularLocation>
</comment>
<feature type="chain" id="PRO_5003381589" description="TM7S3/TM198-like domain-containing protein" evidence="7">
    <location>
        <begin position="32"/>
        <end position="370"/>
    </location>
</feature>
<feature type="transmembrane region" description="Helical" evidence="6">
    <location>
        <begin position="88"/>
        <end position="109"/>
    </location>
</feature>
<feature type="transmembrane region" description="Helical" evidence="6">
    <location>
        <begin position="202"/>
        <end position="223"/>
    </location>
</feature>
<keyword evidence="2 6" id="KW-0812">Transmembrane</keyword>
<feature type="compositionally biased region" description="Low complexity" evidence="5">
    <location>
        <begin position="335"/>
        <end position="348"/>
    </location>
</feature>
<evidence type="ECO:0000256" key="5">
    <source>
        <dbReference type="SAM" id="MobiDB-lite"/>
    </source>
</evidence>
<evidence type="ECO:0000256" key="1">
    <source>
        <dbReference type="ARBA" id="ARBA00004141"/>
    </source>
</evidence>
<keyword evidence="3 6" id="KW-1133">Transmembrane helix</keyword>
<dbReference type="GO" id="GO:0016020">
    <property type="term" value="C:membrane"/>
    <property type="evidence" value="ECO:0007669"/>
    <property type="project" value="UniProtKB-SubCell"/>
</dbReference>
<evidence type="ECO:0000256" key="7">
    <source>
        <dbReference type="SAM" id="SignalP"/>
    </source>
</evidence>
<feature type="transmembrane region" description="Helical" evidence="6">
    <location>
        <begin position="230"/>
        <end position="249"/>
    </location>
</feature>
<name>F8NRW7_SERL9</name>
<dbReference type="Proteomes" id="UP000008064">
    <property type="component" value="Unassembled WGS sequence"/>
</dbReference>
<gene>
    <name evidence="9" type="ORF">SERLADRAFT_463272</name>
</gene>
<sequence length="370" mass="38917">MSKPSAVTTCFKFNVLSAVWLLLFLASTALATPTPTREGHGAYTYSQLSNFQRDVVQTNSAGATGVYNPTTSQQVPQGVASDGSGSGFSIPAILWVAFSFTTGAPLMLAGIRGWRFTTGTALGLTIAVCSWAAFTNTMSGGGISDLVLTILVLVLFGFGFALGLLEAGRIAGLLLLGILGGLALGIRIILLRPGLLITGTRLYVLNWLLIALVGLLGISLILLRQRAGITLGSASIGTFLCCLGLDLIINKQSGLSCGLRYLFDRNPSHLVYILNNGYEPPKTTPILLAISLALTPAFAYMQHRLFPHTFSRKSPRDDEISVGTVVSPEETKPLSPESSSIESSSSAVDSEKPTDSPSTPSTPSSPPPPS</sequence>
<feature type="transmembrane region" description="Helical" evidence="6">
    <location>
        <begin position="146"/>
        <end position="165"/>
    </location>
</feature>
<dbReference type="GeneID" id="18818525"/>
<dbReference type="KEGG" id="sla:SERLADRAFT_463272"/>
<dbReference type="AlphaFoldDB" id="F8NRW7"/>
<feature type="region of interest" description="Disordered" evidence="5">
    <location>
        <begin position="312"/>
        <end position="370"/>
    </location>
</feature>